<gene>
    <name evidence="2" type="ORF">NCTC1542_02068</name>
</gene>
<dbReference type="Proteomes" id="UP000255389">
    <property type="component" value="Unassembled WGS sequence"/>
</dbReference>
<dbReference type="AlphaFoldDB" id="A0A378UAW2"/>
<feature type="transmembrane region" description="Helical" evidence="1">
    <location>
        <begin position="62"/>
        <end position="80"/>
    </location>
</feature>
<evidence type="ECO:0000313" key="3">
    <source>
        <dbReference type="Proteomes" id="UP000255389"/>
    </source>
</evidence>
<accession>A0A378UAW2</accession>
<organism evidence="2 3">
    <name type="scientific">Mycolicibacterium fortuitum</name>
    <name type="common">Mycobacterium fortuitum</name>
    <dbReference type="NCBI Taxonomy" id="1766"/>
    <lineage>
        <taxon>Bacteria</taxon>
        <taxon>Bacillati</taxon>
        <taxon>Actinomycetota</taxon>
        <taxon>Actinomycetes</taxon>
        <taxon>Mycobacteriales</taxon>
        <taxon>Mycobacteriaceae</taxon>
        <taxon>Mycolicibacterium</taxon>
    </lineage>
</organism>
<keyword evidence="1" id="KW-1133">Transmembrane helix</keyword>
<dbReference type="EMBL" id="UGQY01000001">
    <property type="protein sequence ID" value="STZ74516.1"/>
    <property type="molecule type" value="Genomic_DNA"/>
</dbReference>
<sequence>MNNATLSQNWCGAAGLSLGRVLSMANDFEAVRQRRVRIAGFIMLVVAPVVICLAMLSFGMTWISAVAISALAFAIAFGRWRLKEGTWPWQPPRR</sequence>
<keyword evidence="1" id="KW-0472">Membrane</keyword>
<name>A0A378UAW2_MYCFO</name>
<evidence type="ECO:0000256" key="1">
    <source>
        <dbReference type="SAM" id="Phobius"/>
    </source>
</evidence>
<feature type="transmembrane region" description="Helical" evidence="1">
    <location>
        <begin position="38"/>
        <end position="56"/>
    </location>
</feature>
<proteinExistence type="predicted"/>
<keyword evidence="1" id="KW-0812">Transmembrane</keyword>
<reference evidence="2 3" key="1">
    <citation type="submission" date="2018-06" db="EMBL/GenBank/DDBJ databases">
        <authorList>
            <consortium name="Pathogen Informatics"/>
            <person name="Doyle S."/>
        </authorList>
    </citation>
    <scope>NUCLEOTIDE SEQUENCE [LARGE SCALE GENOMIC DNA]</scope>
    <source>
        <strain evidence="2 3">NCTC1542</strain>
    </source>
</reference>
<evidence type="ECO:0000313" key="2">
    <source>
        <dbReference type="EMBL" id="STZ74516.1"/>
    </source>
</evidence>
<protein>
    <recommendedName>
        <fullName evidence="4">Transmembrane protein</fullName>
    </recommendedName>
</protein>
<evidence type="ECO:0008006" key="4">
    <source>
        <dbReference type="Google" id="ProtNLM"/>
    </source>
</evidence>